<evidence type="ECO:0000256" key="4">
    <source>
        <dbReference type="ARBA" id="ARBA00023136"/>
    </source>
</evidence>
<dbReference type="OMA" id="YEATHLN"/>
<keyword evidence="4" id="KW-0472">Membrane</keyword>
<dbReference type="FunCoup" id="T1HGG5">
    <property type="interactions" value="1069"/>
</dbReference>
<keyword evidence="2" id="KW-0812">Transmembrane</keyword>
<dbReference type="PANTHER" id="PTHR13608:SF3">
    <property type="entry name" value="ARMADILLO-LIKE HELICAL DOMAIN-CONTAINING PROTEIN 3"/>
    <property type="match status" value="1"/>
</dbReference>
<dbReference type="InterPro" id="IPR013636">
    <property type="entry name" value="ARMH3_C"/>
</dbReference>
<dbReference type="EMBL" id="ACPB03015959">
    <property type="status" value="NOT_ANNOTATED_CDS"/>
    <property type="molecule type" value="Genomic_DNA"/>
</dbReference>
<reference evidence="6" key="1">
    <citation type="submission" date="2015-05" db="UniProtKB">
        <authorList>
            <consortium name="EnsemblMetazoa"/>
        </authorList>
    </citation>
    <scope>IDENTIFICATION</scope>
</reference>
<dbReference type="EnsemblMetazoa" id="RPRC003138-RA">
    <property type="protein sequence ID" value="RPRC003138-PA"/>
    <property type="gene ID" value="RPRC003138"/>
</dbReference>
<dbReference type="InterPro" id="IPR039868">
    <property type="entry name" value="ARMD3-like"/>
</dbReference>
<dbReference type="HOGENOM" id="CLU_029861_2_0_1"/>
<keyword evidence="3" id="KW-1133">Transmembrane helix</keyword>
<comment type="subcellular location">
    <subcellularLocation>
        <location evidence="1">Membrane</location>
    </subcellularLocation>
</comment>
<proteinExistence type="predicted"/>
<dbReference type="Proteomes" id="UP000015103">
    <property type="component" value="Unassembled WGS sequence"/>
</dbReference>
<sequence length="662" mass="76092">MASRKRSGSGSKRQLKEKIVQIYESFFKGEDLARLNPNFWDELFLLKPKHFMTEHMCCTTSAQQLCTLYRLLLIIQNYSCFLFSNFTNVIFFQTLCALISAIYKTSGQCGFDVIDILMGFDTAEQRMRLLLCHCNTILNGDGAPNLKSLCLKLLLLMVTGNDNVSQNTLLEFVMLFSIFETLIQLLSDSRSRQDHGHDVVLLLTLLVNYRKHEAANPYIVKLSILDDELALNGYGQVISWSLSDFCRAFIQDQKEPQSGSWFSSLSNIVGNINCPLFLLRANNGVLVALYEAVHLNRNFVSTLAQTQTEPPTPSDSETTSEPSNLLGTFFQYWYVYVVKILTFANPHSFISIVMQDTKCEASFNTVKLCFLVLTCVAEDHYANSVMHDVNLVFKIQLHRLPMRHRTIIPDKPSQTLANTLLDLLVEFVMSHMMKKLPLELYLLCIGVMHRILCYQKRCRVRLTYQWKELWTSLISLLKFIIANEGHLAKKMNIFHLAHQVVNIFNLFITYGDTFLYSPANYDELYYELIRMHQVFDNVYSMAFRYSAIEGEFKETALKLTNSLVNVRAIINHFSPKIDSWLAGQALSTPSEDQILEVVRKNYDSLTLKLQDSLDQYERYTENPRHSAFFTAMVRSVVNDTKLNIDFASLDLQSILQEFSTIT</sequence>
<evidence type="ECO:0000256" key="3">
    <source>
        <dbReference type="ARBA" id="ARBA00022989"/>
    </source>
</evidence>
<evidence type="ECO:0000256" key="2">
    <source>
        <dbReference type="ARBA" id="ARBA00022692"/>
    </source>
</evidence>
<dbReference type="eggNOG" id="KOG4654">
    <property type="taxonomic scope" value="Eukaryota"/>
</dbReference>
<dbReference type="AlphaFoldDB" id="T1HGG5"/>
<evidence type="ECO:0000313" key="7">
    <source>
        <dbReference type="Proteomes" id="UP000015103"/>
    </source>
</evidence>
<dbReference type="VEuPathDB" id="VectorBase:RPRC003138"/>
<dbReference type="SMART" id="SM01158">
    <property type="entry name" value="DUF1741"/>
    <property type="match status" value="1"/>
</dbReference>
<keyword evidence="7" id="KW-1185">Reference proteome</keyword>
<evidence type="ECO:0000256" key="1">
    <source>
        <dbReference type="ARBA" id="ARBA00004370"/>
    </source>
</evidence>
<dbReference type="InParanoid" id="T1HGG5"/>
<protein>
    <submittedName>
        <fullName evidence="6">DUF1741 domain-containing protein</fullName>
    </submittedName>
</protein>
<accession>T1HGG5</accession>
<dbReference type="Pfam" id="PF08427">
    <property type="entry name" value="ARMH3_C"/>
    <property type="match status" value="1"/>
</dbReference>
<organism evidence="6 7">
    <name type="scientific">Rhodnius prolixus</name>
    <name type="common">Triatomid bug</name>
    <dbReference type="NCBI Taxonomy" id="13249"/>
    <lineage>
        <taxon>Eukaryota</taxon>
        <taxon>Metazoa</taxon>
        <taxon>Ecdysozoa</taxon>
        <taxon>Arthropoda</taxon>
        <taxon>Hexapoda</taxon>
        <taxon>Insecta</taxon>
        <taxon>Pterygota</taxon>
        <taxon>Neoptera</taxon>
        <taxon>Paraneoptera</taxon>
        <taxon>Hemiptera</taxon>
        <taxon>Heteroptera</taxon>
        <taxon>Panheteroptera</taxon>
        <taxon>Cimicomorpha</taxon>
        <taxon>Reduviidae</taxon>
        <taxon>Triatominae</taxon>
        <taxon>Rhodnius</taxon>
    </lineage>
</organism>
<evidence type="ECO:0000313" key="6">
    <source>
        <dbReference type="EnsemblMetazoa" id="RPRC003138-PA"/>
    </source>
</evidence>
<dbReference type="GO" id="GO:0005829">
    <property type="term" value="C:cytosol"/>
    <property type="evidence" value="ECO:0007669"/>
    <property type="project" value="TreeGrafter"/>
</dbReference>
<name>T1HGG5_RHOPR</name>
<dbReference type="PANTHER" id="PTHR13608">
    <property type="entry name" value="ARMADILLO-LIKE HELICAL DOMAIN-CONTAINING PROTEIN 3"/>
    <property type="match status" value="1"/>
</dbReference>
<feature type="domain" description="Armadillo-like helical" evidence="5">
    <location>
        <begin position="410"/>
        <end position="644"/>
    </location>
</feature>
<evidence type="ECO:0000259" key="5">
    <source>
        <dbReference type="SMART" id="SM01158"/>
    </source>
</evidence>
<dbReference type="GO" id="GO:0016020">
    <property type="term" value="C:membrane"/>
    <property type="evidence" value="ECO:0007669"/>
    <property type="project" value="UniProtKB-SubCell"/>
</dbReference>